<dbReference type="SMART" id="SM00487">
    <property type="entry name" value="DEXDc"/>
    <property type="match status" value="1"/>
</dbReference>
<dbReference type="SUPFAM" id="SSF52540">
    <property type="entry name" value="P-loop containing nucleoside triphosphate hydrolases"/>
    <property type="match status" value="2"/>
</dbReference>
<protein>
    <submittedName>
        <fullName evidence="2">Superfamily II DNA or RNA helicase</fullName>
    </submittedName>
</protein>
<dbReference type="Proteomes" id="UP000295184">
    <property type="component" value="Unassembled WGS sequence"/>
</dbReference>
<dbReference type="SUPFAM" id="SSF56024">
    <property type="entry name" value="Phospholipase D/nuclease"/>
    <property type="match status" value="1"/>
</dbReference>
<keyword evidence="2" id="KW-0378">Hydrolase</keyword>
<dbReference type="PANTHER" id="PTHR47396">
    <property type="entry name" value="TYPE I RESTRICTION ENZYME ECOKI R PROTEIN"/>
    <property type="match status" value="1"/>
</dbReference>
<dbReference type="GO" id="GO:0005524">
    <property type="term" value="F:ATP binding"/>
    <property type="evidence" value="ECO:0007669"/>
    <property type="project" value="InterPro"/>
</dbReference>
<dbReference type="InterPro" id="IPR027417">
    <property type="entry name" value="P-loop_NTPase"/>
</dbReference>
<dbReference type="GO" id="GO:0016787">
    <property type="term" value="F:hydrolase activity"/>
    <property type="evidence" value="ECO:0007669"/>
    <property type="project" value="InterPro"/>
</dbReference>
<dbReference type="STRING" id="1650663.GCA_001486665_02928"/>
<keyword evidence="2" id="KW-0347">Helicase</keyword>
<dbReference type="Gene3D" id="3.30.870.10">
    <property type="entry name" value="Endonuclease Chain A"/>
    <property type="match status" value="1"/>
</dbReference>
<dbReference type="Gene3D" id="3.40.50.300">
    <property type="entry name" value="P-loop containing nucleotide triphosphate hydrolases"/>
    <property type="match status" value="2"/>
</dbReference>
<dbReference type="GO" id="GO:0036121">
    <property type="term" value="F:double-stranded DNA helicase activity"/>
    <property type="evidence" value="ECO:0007669"/>
    <property type="project" value="TreeGrafter"/>
</dbReference>
<dbReference type="Pfam" id="PF04851">
    <property type="entry name" value="ResIII"/>
    <property type="match status" value="1"/>
</dbReference>
<gene>
    <name evidence="2" type="ORF">EDD77_10293</name>
</gene>
<feature type="domain" description="Helicase ATP-binding" evidence="1">
    <location>
        <begin position="131"/>
        <end position="298"/>
    </location>
</feature>
<accession>A0A4R1R6Y9</accession>
<dbReference type="PROSITE" id="PS51192">
    <property type="entry name" value="HELICASE_ATP_BIND_1"/>
    <property type="match status" value="1"/>
</dbReference>
<reference evidence="2 3" key="1">
    <citation type="submission" date="2019-03" db="EMBL/GenBank/DDBJ databases">
        <title>Genomic Encyclopedia of Type Strains, Phase IV (KMG-IV): sequencing the most valuable type-strain genomes for metagenomic binning, comparative biology and taxonomic classification.</title>
        <authorList>
            <person name="Goeker M."/>
        </authorList>
    </citation>
    <scope>NUCLEOTIDE SEQUENCE [LARGE SCALE GENOMIC DNA]</scope>
    <source>
        <strain evidence="2 3">DSM 100451</strain>
    </source>
</reference>
<evidence type="ECO:0000259" key="1">
    <source>
        <dbReference type="PROSITE" id="PS51192"/>
    </source>
</evidence>
<dbReference type="InterPro" id="IPR050742">
    <property type="entry name" value="Helicase_Restrict-Modif_Enz"/>
</dbReference>
<dbReference type="PANTHER" id="PTHR47396:SF1">
    <property type="entry name" value="ATP-DEPENDENT HELICASE IRC3-RELATED"/>
    <property type="match status" value="1"/>
</dbReference>
<evidence type="ECO:0000313" key="3">
    <source>
        <dbReference type="Proteomes" id="UP000295184"/>
    </source>
</evidence>
<dbReference type="GO" id="GO:0061749">
    <property type="term" value="F:forked DNA-dependent helicase activity"/>
    <property type="evidence" value="ECO:0007669"/>
    <property type="project" value="TreeGrafter"/>
</dbReference>
<dbReference type="CDD" id="cd17926">
    <property type="entry name" value="DEXHc_RE"/>
    <property type="match status" value="1"/>
</dbReference>
<keyword evidence="2" id="KW-0547">Nucleotide-binding</keyword>
<dbReference type="CDD" id="cd18785">
    <property type="entry name" value="SF2_C"/>
    <property type="match status" value="1"/>
</dbReference>
<dbReference type="AlphaFoldDB" id="A0A4R1R6Y9"/>
<proteinExistence type="predicted"/>
<dbReference type="InterPro" id="IPR014001">
    <property type="entry name" value="Helicase_ATP-bd"/>
</dbReference>
<evidence type="ECO:0000313" key="2">
    <source>
        <dbReference type="EMBL" id="TCL61354.1"/>
    </source>
</evidence>
<dbReference type="GO" id="GO:0000403">
    <property type="term" value="F:Y-form DNA binding"/>
    <property type="evidence" value="ECO:0007669"/>
    <property type="project" value="TreeGrafter"/>
</dbReference>
<name>A0A4R1R6Y9_9FIRM</name>
<comment type="caution">
    <text evidence="2">The sequence shown here is derived from an EMBL/GenBank/DDBJ whole genome shotgun (WGS) entry which is preliminary data.</text>
</comment>
<keyword evidence="2" id="KW-0067">ATP-binding</keyword>
<dbReference type="EMBL" id="SLUM01000002">
    <property type="protein sequence ID" value="TCL61354.1"/>
    <property type="molecule type" value="Genomic_DNA"/>
</dbReference>
<sequence>MPWKRKRTQTKLTRRDFPLQVNLHRSNLIYIEKKGFSQGALNTLKRLAAFPNPEFRSKQAMRISVYGIPRVLDCGYEDEEYIALPRGCIDELLGSLNQYEVPVVLEDHRSLGHSIDVEFNGVLRPEQEPAARALLDADMGVLSATTAFGKTVIGAYLIGQRKVNTLVLVQSSALLEQWKSSLEQFLNIHEVLPEPPKKRGRKKKQHLIGQIGSGKNTRSGIVDIATMQSLLEGGEKSVKSFVTEYGMVIVDECHHVAAFTFETVLKAVEAKYVYGLSATPVRKDGHHPIIFMQCGPVRYLVDAKSQAEKRRFSHMVIPRFTRLRLPNANGIQDMYAGVIENHNRNALLVSDTLKLIQEGRTPILLTERKDHAVLLAGHLSGKVKHVFLLIGSDKQKDKREKLTALQNVPDGEDVVVVATGKYIGEGFDAPRLDTLLLAMPISWKGTLAQYAGRLHRNYEGKQEVRIYDYVDIHVPTLERMYHKRLKGYAELGYQVKFGAADQSVSVIYDGHSSMLPFEQDLDDAIRSVVIVSPYLQKERIVKLLPSLQKAVASGVEIVIHTRTLDDRELSNQESVRETIKMLELADIVVHTHKALNQRYAVVDESVVWYGGVDFLAFGRKDTDVLRFTNSDIAGEFLALCGHAESEQLVMEDVSM</sequence>
<dbReference type="CDD" id="cd09126">
    <property type="entry name" value="PLDc_C_DEXD_like"/>
    <property type="match status" value="1"/>
</dbReference>
<dbReference type="InterPro" id="IPR006935">
    <property type="entry name" value="Helicase/UvrB_N"/>
</dbReference>
<organism evidence="2 3">
    <name type="scientific">Allofournierella massiliensis</name>
    <dbReference type="NCBI Taxonomy" id="1650663"/>
    <lineage>
        <taxon>Bacteria</taxon>
        <taxon>Bacillati</taxon>
        <taxon>Bacillota</taxon>
        <taxon>Clostridia</taxon>
        <taxon>Eubacteriales</taxon>
        <taxon>Oscillospiraceae</taxon>
        <taxon>Allofournierella</taxon>
    </lineage>
</organism>